<feature type="compositionally biased region" description="Basic residues" evidence="2">
    <location>
        <begin position="327"/>
        <end position="336"/>
    </location>
</feature>
<feature type="region of interest" description="Disordered" evidence="2">
    <location>
        <begin position="317"/>
        <end position="399"/>
    </location>
</feature>
<feature type="compositionally biased region" description="Polar residues" evidence="2">
    <location>
        <begin position="192"/>
        <end position="212"/>
    </location>
</feature>
<sequence>MPTLVPPTTHQPTFLTKFGISTTSKMSVNQSTTRTSPAVFLRFRSHSSFLRALPTIPVVTRMIATGMPQAPEATRAAINYTPEMTISRRFALAFAKLKNKVEEVPVNIVDLSKANENRTAHSVSRDVVDQFKDAVDLNEDAKIDIKMQAKDLHIEPVIHTHTISSSDDLPEDTSGEFYPSGSSHSNEDSSDRNNQTSMSSVKVSPNPQSAASGDTILENATHAKYNMSHREMGVRKEDINPDGFQKTQEDAQGVSASKGLEQSLSHEKYEASTTGNVAFGTLKTATAKAAALGAPETANIPGSFNVAPLSTTPRVDTLLSEPSFKSGPRKTVRGRKGRADRTAPKNGFAPSNFLDTKVETEAGAQPHNFGDGSPTSGVPPQSFPFGQAPSTTSGSSNTFGSSFAPLKSSTFGLGAFEKPIDGESKPSSPQKKPGQPFQIPSLFKEYANKSSFETLINPEGSTWPKFVMELHKDWNTDRYDLAGQTMNSMRYTNAEMNAFAVKQGCDECIKSGETSYMLHTNSKENLRVLSLETLRAYYEYANKEANRKVLEEFQLQKKKLAKENAKLERLQEAWKGIYLDYEQKDPIFWAKSTDAGKVSIMAEKDHAVWTEITKAHDARNDALSEIAWAIRKWARLTRAVPSYKRHTELAEKNRKRTSALVDEKARPKNANIIAVVLPQDDYALVVKESLRSAPTSCKPKYEIEGSFIPETATTTTGAKVQYLLEYPCDLAQDIAALTYGGSQDPEKYALSDNQTPVEDNASKATLFEGNEGGEEEFTSVVASDSSTGKQRVQRCQFGAHRVLSLWDKLGSGVSGVALAVSVLYVLSIAP</sequence>
<feature type="coiled-coil region" evidence="1">
    <location>
        <begin position="543"/>
        <end position="573"/>
    </location>
</feature>
<feature type="compositionally biased region" description="Low complexity" evidence="2">
    <location>
        <begin position="390"/>
        <end position="399"/>
    </location>
</feature>
<keyword evidence="1" id="KW-0175">Coiled coil</keyword>
<feature type="region of interest" description="Disordered" evidence="2">
    <location>
        <begin position="414"/>
        <end position="438"/>
    </location>
</feature>
<evidence type="ECO:0000256" key="1">
    <source>
        <dbReference type="SAM" id="Coils"/>
    </source>
</evidence>
<evidence type="ECO:0000313" key="3">
    <source>
        <dbReference type="EMBL" id="KAF2490002.1"/>
    </source>
</evidence>
<feature type="compositionally biased region" description="Low complexity" evidence="2">
    <location>
        <begin position="425"/>
        <end position="438"/>
    </location>
</feature>
<evidence type="ECO:0000313" key="4">
    <source>
        <dbReference type="Proteomes" id="UP000799750"/>
    </source>
</evidence>
<dbReference type="EMBL" id="MU004198">
    <property type="protein sequence ID" value="KAF2490002.1"/>
    <property type="molecule type" value="Genomic_DNA"/>
</dbReference>
<gene>
    <name evidence="3" type="ORF">BU16DRAFT_567101</name>
</gene>
<dbReference type="OrthoDB" id="10581256at2759"/>
<evidence type="ECO:0000256" key="2">
    <source>
        <dbReference type="SAM" id="MobiDB-lite"/>
    </source>
</evidence>
<dbReference type="AlphaFoldDB" id="A0A6A6QCL7"/>
<organism evidence="3 4">
    <name type="scientific">Lophium mytilinum</name>
    <dbReference type="NCBI Taxonomy" id="390894"/>
    <lineage>
        <taxon>Eukaryota</taxon>
        <taxon>Fungi</taxon>
        <taxon>Dikarya</taxon>
        <taxon>Ascomycota</taxon>
        <taxon>Pezizomycotina</taxon>
        <taxon>Dothideomycetes</taxon>
        <taxon>Pleosporomycetidae</taxon>
        <taxon>Mytilinidiales</taxon>
        <taxon>Mytilinidiaceae</taxon>
        <taxon>Lophium</taxon>
    </lineage>
</organism>
<accession>A0A6A6QCL7</accession>
<reference evidence="3" key="1">
    <citation type="journal article" date="2020" name="Stud. Mycol.">
        <title>101 Dothideomycetes genomes: a test case for predicting lifestyles and emergence of pathogens.</title>
        <authorList>
            <person name="Haridas S."/>
            <person name="Albert R."/>
            <person name="Binder M."/>
            <person name="Bloem J."/>
            <person name="Labutti K."/>
            <person name="Salamov A."/>
            <person name="Andreopoulos B."/>
            <person name="Baker S."/>
            <person name="Barry K."/>
            <person name="Bills G."/>
            <person name="Bluhm B."/>
            <person name="Cannon C."/>
            <person name="Castanera R."/>
            <person name="Culley D."/>
            <person name="Daum C."/>
            <person name="Ezra D."/>
            <person name="Gonzalez J."/>
            <person name="Henrissat B."/>
            <person name="Kuo A."/>
            <person name="Liang C."/>
            <person name="Lipzen A."/>
            <person name="Lutzoni F."/>
            <person name="Magnuson J."/>
            <person name="Mondo S."/>
            <person name="Nolan M."/>
            <person name="Ohm R."/>
            <person name="Pangilinan J."/>
            <person name="Park H.-J."/>
            <person name="Ramirez L."/>
            <person name="Alfaro M."/>
            <person name="Sun H."/>
            <person name="Tritt A."/>
            <person name="Yoshinaga Y."/>
            <person name="Zwiers L.-H."/>
            <person name="Turgeon B."/>
            <person name="Goodwin S."/>
            <person name="Spatafora J."/>
            <person name="Crous P."/>
            <person name="Grigoriev I."/>
        </authorList>
    </citation>
    <scope>NUCLEOTIDE SEQUENCE</scope>
    <source>
        <strain evidence="3">CBS 269.34</strain>
    </source>
</reference>
<protein>
    <submittedName>
        <fullName evidence="3">Uncharacterized protein</fullName>
    </submittedName>
</protein>
<feature type="region of interest" description="Disordered" evidence="2">
    <location>
        <begin position="162"/>
        <end position="213"/>
    </location>
</feature>
<name>A0A6A6QCL7_9PEZI</name>
<proteinExistence type="predicted"/>
<dbReference type="Proteomes" id="UP000799750">
    <property type="component" value="Unassembled WGS sequence"/>
</dbReference>
<keyword evidence="4" id="KW-1185">Reference proteome</keyword>